<dbReference type="SMART" id="SM00418">
    <property type="entry name" value="HTH_ARSR"/>
    <property type="match status" value="1"/>
</dbReference>
<sequence>MGQLRKISPQMLEVRFKGIANHRRIQILIFIAEHDGATLESIVSELACNLKTIAEHTKRLSDAQLIEKQPQGRHVMHYLSPSGRILYRFIRNF</sequence>
<protein>
    <recommendedName>
        <fullName evidence="1">HTH arsR-type domain-containing protein</fullName>
    </recommendedName>
</protein>
<evidence type="ECO:0000259" key="1">
    <source>
        <dbReference type="PROSITE" id="PS50987"/>
    </source>
</evidence>
<dbReference type="InterPro" id="IPR011991">
    <property type="entry name" value="ArsR-like_HTH"/>
</dbReference>
<comment type="caution">
    <text evidence="2">The sequence shown here is derived from an EMBL/GenBank/DDBJ whole genome shotgun (WGS) entry which is preliminary data.</text>
</comment>
<accession>A0A2H0QVS5</accession>
<gene>
    <name evidence="2" type="ORF">COV34_02125</name>
</gene>
<dbReference type="InterPro" id="IPR036388">
    <property type="entry name" value="WH-like_DNA-bd_sf"/>
</dbReference>
<feature type="domain" description="HTH arsR-type" evidence="1">
    <location>
        <begin position="4"/>
        <end position="93"/>
    </location>
</feature>
<evidence type="ECO:0000313" key="2">
    <source>
        <dbReference type="EMBL" id="PIR38382.1"/>
    </source>
</evidence>
<dbReference type="InterPro" id="IPR001845">
    <property type="entry name" value="HTH_ArsR_DNA-bd_dom"/>
</dbReference>
<dbReference type="CDD" id="cd00090">
    <property type="entry name" value="HTH_ARSR"/>
    <property type="match status" value="1"/>
</dbReference>
<organism evidence="2 3">
    <name type="scientific">Candidatus Zambryskibacteria bacterium CG10_big_fil_rev_8_21_14_0_10_42_12</name>
    <dbReference type="NCBI Taxonomy" id="1975115"/>
    <lineage>
        <taxon>Bacteria</taxon>
        <taxon>Candidatus Zambryskiibacteriota</taxon>
    </lineage>
</organism>
<evidence type="ECO:0000313" key="3">
    <source>
        <dbReference type="Proteomes" id="UP000231333"/>
    </source>
</evidence>
<dbReference type="GO" id="GO:0003700">
    <property type="term" value="F:DNA-binding transcription factor activity"/>
    <property type="evidence" value="ECO:0007669"/>
    <property type="project" value="InterPro"/>
</dbReference>
<dbReference type="InterPro" id="IPR036390">
    <property type="entry name" value="WH_DNA-bd_sf"/>
</dbReference>
<dbReference type="EMBL" id="PCXL01000011">
    <property type="protein sequence ID" value="PIR38382.1"/>
    <property type="molecule type" value="Genomic_DNA"/>
</dbReference>
<dbReference type="PROSITE" id="PS50987">
    <property type="entry name" value="HTH_ARSR_2"/>
    <property type="match status" value="1"/>
</dbReference>
<dbReference type="Gene3D" id="1.10.10.10">
    <property type="entry name" value="Winged helix-like DNA-binding domain superfamily/Winged helix DNA-binding domain"/>
    <property type="match status" value="1"/>
</dbReference>
<dbReference type="Proteomes" id="UP000231333">
    <property type="component" value="Unassembled WGS sequence"/>
</dbReference>
<proteinExistence type="predicted"/>
<dbReference type="AlphaFoldDB" id="A0A2H0QVS5"/>
<reference evidence="2 3" key="1">
    <citation type="submission" date="2017-09" db="EMBL/GenBank/DDBJ databases">
        <title>Depth-based differentiation of microbial function through sediment-hosted aquifers and enrichment of novel symbionts in the deep terrestrial subsurface.</title>
        <authorList>
            <person name="Probst A.J."/>
            <person name="Ladd B."/>
            <person name="Jarett J.K."/>
            <person name="Geller-Mcgrath D.E."/>
            <person name="Sieber C.M."/>
            <person name="Emerson J.B."/>
            <person name="Anantharaman K."/>
            <person name="Thomas B.C."/>
            <person name="Malmstrom R."/>
            <person name="Stieglmeier M."/>
            <person name="Klingl A."/>
            <person name="Woyke T."/>
            <person name="Ryan C.M."/>
            <person name="Banfield J.F."/>
        </authorList>
    </citation>
    <scope>NUCLEOTIDE SEQUENCE [LARGE SCALE GENOMIC DNA]</scope>
    <source>
        <strain evidence="2">CG10_big_fil_rev_8_21_14_0_10_42_12</strain>
    </source>
</reference>
<name>A0A2H0QVS5_9BACT</name>
<dbReference type="SUPFAM" id="SSF46785">
    <property type="entry name" value="Winged helix' DNA-binding domain"/>
    <property type="match status" value="1"/>
</dbReference>